<comment type="caution">
    <text evidence="2">The sequence shown here is derived from an EMBL/GenBank/DDBJ whole genome shotgun (WGS) entry which is preliminary data.</text>
</comment>
<dbReference type="InterPro" id="IPR058355">
    <property type="entry name" value="DUF8042"/>
</dbReference>
<gene>
    <name evidence="2" type="ORF">DealDRAFT_2655</name>
</gene>
<dbReference type="eggNOG" id="ENOG50331P8">
    <property type="taxonomic scope" value="Bacteria"/>
</dbReference>
<reference evidence="2 3" key="1">
    <citation type="submission" date="2009-02" db="EMBL/GenBank/DDBJ databases">
        <title>Sequencing of the draft genome and assembly of Dethiobacter alkaliphilus AHT 1.</title>
        <authorList>
            <consortium name="US DOE Joint Genome Institute (JGI-PGF)"/>
            <person name="Lucas S."/>
            <person name="Copeland A."/>
            <person name="Lapidus A."/>
            <person name="Glavina del Rio T."/>
            <person name="Dalin E."/>
            <person name="Tice H."/>
            <person name="Bruce D."/>
            <person name="Goodwin L."/>
            <person name="Pitluck S."/>
            <person name="Larimer F."/>
            <person name="Land M.L."/>
            <person name="Hauser L."/>
            <person name="Muyzer G."/>
        </authorList>
    </citation>
    <scope>NUCLEOTIDE SEQUENCE [LARGE SCALE GENOMIC DNA]</scope>
    <source>
        <strain evidence="2 3">AHT 1</strain>
    </source>
</reference>
<protein>
    <recommendedName>
        <fullName evidence="1">DUF8042 domain-containing protein</fullName>
    </recommendedName>
</protein>
<evidence type="ECO:0000259" key="1">
    <source>
        <dbReference type="Pfam" id="PF26154"/>
    </source>
</evidence>
<dbReference type="EMBL" id="ACJM01000016">
    <property type="protein sequence ID" value="EEG76543.1"/>
    <property type="molecule type" value="Genomic_DNA"/>
</dbReference>
<keyword evidence="3" id="KW-1185">Reference proteome</keyword>
<dbReference type="STRING" id="555088.DealDRAFT_2655"/>
<feature type="domain" description="DUF8042" evidence="1">
    <location>
        <begin position="4"/>
        <end position="119"/>
    </location>
</feature>
<dbReference type="RefSeq" id="WP_008518275.1">
    <property type="nucleotide sequence ID" value="NZ_ACJM01000016.1"/>
</dbReference>
<dbReference type="Proteomes" id="UP000006443">
    <property type="component" value="Unassembled WGS sequence"/>
</dbReference>
<evidence type="ECO:0000313" key="3">
    <source>
        <dbReference type="Proteomes" id="UP000006443"/>
    </source>
</evidence>
<dbReference type="AlphaFoldDB" id="C0GJJ6"/>
<proteinExistence type="predicted"/>
<dbReference type="OrthoDB" id="2874105at2"/>
<dbReference type="Pfam" id="PF26154">
    <property type="entry name" value="DUF8042"/>
    <property type="match status" value="1"/>
</dbReference>
<sequence length="123" mass="14000">MKIENIEVIHSILQLLPTIEEGLEYIKKQLTELRYEEALELLQDAMGGIVSIEKAVQPILQKLPENKTNFLGDNLKEKMSIVVSSYESGKNADLEKQVGEEALPAFKDWKAELERVLRPYTVS</sequence>
<evidence type="ECO:0000313" key="2">
    <source>
        <dbReference type="EMBL" id="EEG76543.1"/>
    </source>
</evidence>
<organism evidence="2 3">
    <name type="scientific">Dethiobacter alkaliphilus AHT 1</name>
    <dbReference type="NCBI Taxonomy" id="555088"/>
    <lineage>
        <taxon>Bacteria</taxon>
        <taxon>Bacillati</taxon>
        <taxon>Bacillota</taxon>
        <taxon>Dethiobacteria</taxon>
        <taxon>Dethiobacterales</taxon>
        <taxon>Dethiobacteraceae</taxon>
        <taxon>Dethiobacter</taxon>
    </lineage>
</organism>
<name>C0GJJ6_DETAL</name>
<accession>C0GJJ6</accession>